<protein>
    <submittedName>
        <fullName evidence="1">Uncharacterized protein</fullName>
    </submittedName>
</protein>
<comment type="caution">
    <text evidence="1">The sequence shown here is derived from an EMBL/GenBank/DDBJ whole genome shotgun (WGS) entry which is preliminary data.</text>
</comment>
<organism evidence="1 2">
    <name type="scientific">Gigaspora margarita</name>
    <dbReference type="NCBI Taxonomy" id="4874"/>
    <lineage>
        <taxon>Eukaryota</taxon>
        <taxon>Fungi</taxon>
        <taxon>Fungi incertae sedis</taxon>
        <taxon>Mucoromycota</taxon>
        <taxon>Glomeromycotina</taxon>
        <taxon>Glomeromycetes</taxon>
        <taxon>Diversisporales</taxon>
        <taxon>Gigasporaceae</taxon>
        <taxon>Gigaspora</taxon>
    </lineage>
</organism>
<keyword evidence="2" id="KW-1185">Reference proteome</keyword>
<accession>A0A8H3X6Y9</accession>
<dbReference type="OrthoDB" id="2370938at2759"/>
<dbReference type="EMBL" id="WTPW01001659">
    <property type="protein sequence ID" value="KAF0424037.1"/>
    <property type="molecule type" value="Genomic_DNA"/>
</dbReference>
<sequence length="116" mass="13583">MNLNENVCKKLSKPGTYWCITYYLSKESVFSLYLLKFIAYWSSISKPSLIIYLLQKTKDSLPKDKIQNQYILELTLIKRSYEEMDEQYKIVVESLEKFAVSQLFTMANGVGIRFVA</sequence>
<proteinExistence type="predicted"/>
<dbReference type="AlphaFoldDB" id="A0A8H3X6Y9"/>
<evidence type="ECO:0000313" key="2">
    <source>
        <dbReference type="Proteomes" id="UP000439903"/>
    </source>
</evidence>
<gene>
    <name evidence="1" type="ORF">F8M41_006651</name>
</gene>
<dbReference type="Proteomes" id="UP000439903">
    <property type="component" value="Unassembled WGS sequence"/>
</dbReference>
<evidence type="ECO:0000313" key="1">
    <source>
        <dbReference type="EMBL" id="KAF0424037.1"/>
    </source>
</evidence>
<name>A0A8H3X6Y9_GIGMA</name>
<reference evidence="1 2" key="1">
    <citation type="journal article" date="2019" name="Environ. Microbiol.">
        <title>At the nexus of three kingdoms: the genome of the mycorrhizal fungus Gigaspora margarita provides insights into plant, endobacterial and fungal interactions.</title>
        <authorList>
            <person name="Venice F."/>
            <person name="Ghignone S."/>
            <person name="Salvioli di Fossalunga A."/>
            <person name="Amselem J."/>
            <person name="Novero M."/>
            <person name="Xianan X."/>
            <person name="Sedzielewska Toro K."/>
            <person name="Morin E."/>
            <person name="Lipzen A."/>
            <person name="Grigoriev I.V."/>
            <person name="Henrissat B."/>
            <person name="Martin F.M."/>
            <person name="Bonfante P."/>
        </authorList>
    </citation>
    <scope>NUCLEOTIDE SEQUENCE [LARGE SCALE GENOMIC DNA]</scope>
    <source>
        <strain evidence="1 2">BEG34</strain>
    </source>
</reference>